<organism evidence="1 2">
    <name type="scientific">Flavobacterium soyae</name>
    <dbReference type="NCBI Taxonomy" id="2903098"/>
    <lineage>
        <taxon>Bacteria</taxon>
        <taxon>Pseudomonadati</taxon>
        <taxon>Bacteroidota</taxon>
        <taxon>Flavobacteriia</taxon>
        <taxon>Flavobacteriales</taxon>
        <taxon>Flavobacteriaceae</taxon>
        <taxon>Flavobacterium</taxon>
    </lineage>
</organism>
<dbReference type="InterPro" id="IPR032675">
    <property type="entry name" value="LRR_dom_sf"/>
</dbReference>
<proteinExistence type="predicted"/>
<dbReference type="SUPFAM" id="SSF49265">
    <property type="entry name" value="Fibronectin type III"/>
    <property type="match status" value="1"/>
</dbReference>
<dbReference type="RefSeq" id="WP_406845518.1">
    <property type="nucleotide sequence ID" value="NZ_CP150845.1"/>
</dbReference>
<evidence type="ECO:0000313" key="1">
    <source>
        <dbReference type="EMBL" id="WYZ21911.1"/>
    </source>
</evidence>
<dbReference type="InterPro" id="IPR036116">
    <property type="entry name" value="FN3_sf"/>
</dbReference>
<evidence type="ECO:0008006" key="3">
    <source>
        <dbReference type="Google" id="ProtNLM"/>
    </source>
</evidence>
<sequence length="328" mass="35906">MGSLIQNTIFGKSNYKINTYIGGIGNAINTPALLAAKLGISASRIKMFRILDNNIECAIIGGTYSLTNSSWLSSNMTYFIDEKNLAVTDEGRVFRSATLLQKIKLNGLLNTGDESFTNTNLVEISLPNVTNLKGRYGSFRINPKLKRIILPEASYSEWSFSGMDGCTSLETVYIPKLAILRSGSSAALNNFVFASNKTGFKIYASPLAQTSYLGGVDKDIAWAITNRSAIVRYVTDFTKPNAVIDLSVITINSTSMKFQFTTPSSQNGIDFYEVYVNGVYKQELKASGDIISDFVENTSYAISLIAVDIFYNRSDLSNVINLSTNNAA</sequence>
<reference evidence="1 2" key="1">
    <citation type="submission" date="2024-03" db="EMBL/GenBank/DDBJ databases">
        <title>Flavobacterium soyae.</title>
        <authorList>
            <person name="Zheng W."/>
        </authorList>
    </citation>
    <scope>NUCLEOTIDE SEQUENCE [LARGE SCALE GENOMIC DNA]</scope>
    <source>
        <strain evidence="1 2">55</strain>
    </source>
</reference>
<protein>
    <recommendedName>
        <fullName evidence="3">Leucine rich repeat-containing protein</fullName>
    </recommendedName>
</protein>
<dbReference type="InterPro" id="IPR003961">
    <property type="entry name" value="FN3_dom"/>
</dbReference>
<dbReference type="CDD" id="cd00063">
    <property type="entry name" value="FN3"/>
    <property type="match status" value="1"/>
</dbReference>
<name>A0ABZ2ULP8_9FLAO</name>
<accession>A0ABZ2ULP8</accession>
<dbReference type="Gene3D" id="2.60.40.10">
    <property type="entry name" value="Immunoglobulins"/>
    <property type="match status" value="1"/>
</dbReference>
<dbReference type="Gene3D" id="3.80.10.10">
    <property type="entry name" value="Ribonuclease Inhibitor"/>
    <property type="match status" value="1"/>
</dbReference>
<keyword evidence="2" id="KW-1185">Reference proteome</keyword>
<dbReference type="EMBL" id="CP150845">
    <property type="protein sequence ID" value="WYZ21911.1"/>
    <property type="molecule type" value="Genomic_DNA"/>
</dbReference>
<gene>
    <name evidence="1" type="ORF">AABD74_10700</name>
</gene>
<evidence type="ECO:0000313" key="2">
    <source>
        <dbReference type="Proteomes" id="UP001623852"/>
    </source>
</evidence>
<dbReference type="InterPro" id="IPR013783">
    <property type="entry name" value="Ig-like_fold"/>
</dbReference>
<dbReference type="SUPFAM" id="SSF52058">
    <property type="entry name" value="L domain-like"/>
    <property type="match status" value="1"/>
</dbReference>
<dbReference type="Proteomes" id="UP001623852">
    <property type="component" value="Chromosome"/>
</dbReference>